<keyword evidence="10" id="KW-1015">Disulfide bond</keyword>
<feature type="signal peptide" evidence="17">
    <location>
        <begin position="1"/>
        <end position="19"/>
    </location>
</feature>
<evidence type="ECO:0000256" key="15">
    <source>
        <dbReference type="ARBA" id="ARBA00047174"/>
    </source>
</evidence>
<dbReference type="Pfam" id="PF03443">
    <property type="entry name" value="AA9"/>
    <property type="match status" value="1"/>
</dbReference>
<dbReference type="InterPro" id="IPR005103">
    <property type="entry name" value="AA9_LPMO"/>
</dbReference>
<comment type="catalytic activity">
    <reaction evidence="14">
        <text>[(1-&gt;4)-beta-D-glucosyl]n+m + reduced acceptor + O2 = 4-dehydro-beta-D-glucosyl-[(1-&gt;4)-beta-D-glucosyl]n-1 + [(1-&gt;4)-beta-D-glucosyl]m + acceptor + H2O.</text>
        <dbReference type="EC" id="1.14.99.56"/>
    </reaction>
</comment>
<comment type="cofactor">
    <cofactor evidence="1">
        <name>Cu(2+)</name>
        <dbReference type="ChEBI" id="CHEBI:29036"/>
    </cofactor>
</comment>
<evidence type="ECO:0000256" key="11">
    <source>
        <dbReference type="ARBA" id="ARBA00023277"/>
    </source>
</evidence>
<evidence type="ECO:0000256" key="4">
    <source>
        <dbReference type="ARBA" id="ARBA00022723"/>
    </source>
</evidence>
<evidence type="ECO:0000256" key="6">
    <source>
        <dbReference type="ARBA" id="ARBA00023001"/>
    </source>
</evidence>
<keyword evidence="9" id="KW-0503">Monooxygenase</keyword>
<keyword evidence="4" id="KW-0479">Metal-binding</keyword>
<evidence type="ECO:0000256" key="9">
    <source>
        <dbReference type="ARBA" id="ARBA00023033"/>
    </source>
</evidence>
<dbReference type="EC" id="1.14.99.56" evidence="15"/>
<dbReference type="EMBL" id="JAZGSY010000442">
    <property type="protein sequence ID" value="KAL1836237.1"/>
    <property type="molecule type" value="Genomic_DNA"/>
</dbReference>
<dbReference type="PANTHER" id="PTHR33353:SF17">
    <property type="entry name" value="ENDO-BETA-1,4-GLUCANASE D"/>
    <property type="match status" value="1"/>
</dbReference>
<sequence length="294" mass="31613">MSLIAIATAALAFAGTASAHTRVFGLRINGNHQGDGQFKYIRSPEDNFPVTWPQVNNPELICNKIHGVATPPAPEFLRAAAGDRVAFQWYHANPDPAQDMHTGVDVSHLGVLVTWIAPYTDGPGTGPIWTKIHEDGWANGEWATRRTLIANGGFVEFTLPKSLKPGRYLVRQEVIALHMADKREPGRGPEFYPSCAQLEVTGSGTAVPPQKFDINQGYSKNETGLWWNAYIGKNDEYRMPGPAVWTGDGAGAGAGSNQESNDQPGSTTKPGGNQPTPTPTPSQSGVGNNDSYGY</sequence>
<keyword evidence="8" id="KW-0186">Copper</keyword>
<organism evidence="19 20">
    <name type="scientific">Humicola insolens</name>
    <name type="common">Soft-rot fungus</name>
    <dbReference type="NCBI Taxonomy" id="85995"/>
    <lineage>
        <taxon>Eukaryota</taxon>
        <taxon>Fungi</taxon>
        <taxon>Dikarya</taxon>
        <taxon>Ascomycota</taxon>
        <taxon>Pezizomycotina</taxon>
        <taxon>Sordariomycetes</taxon>
        <taxon>Sordariomycetidae</taxon>
        <taxon>Sordariales</taxon>
        <taxon>Chaetomiaceae</taxon>
        <taxon>Mycothermus</taxon>
    </lineage>
</organism>
<keyword evidence="6" id="KW-0136">Cellulose degradation</keyword>
<comment type="similarity">
    <text evidence="13">Belongs to the polysaccharide monooxygenase AA9 family.</text>
</comment>
<evidence type="ECO:0000256" key="5">
    <source>
        <dbReference type="ARBA" id="ARBA00022729"/>
    </source>
</evidence>
<dbReference type="Gene3D" id="2.70.50.70">
    <property type="match status" value="1"/>
</dbReference>
<keyword evidence="5 17" id="KW-0732">Signal</keyword>
<keyword evidence="3" id="KW-0964">Secreted</keyword>
<evidence type="ECO:0000256" key="2">
    <source>
        <dbReference type="ARBA" id="ARBA00004613"/>
    </source>
</evidence>
<feature type="compositionally biased region" description="Polar residues" evidence="16">
    <location>
        <begin position="282"/>
        <end position="294"/>
    </location>
</feature>
<evidence type="ECO:0000259" key="18">
    <source>
        <dbReference type="Pfam" id="PF03443"/>
    </source>
</evidence>
<evidence type="ECO:0000256" key="12">
    <source>
        <dbReference type="ARBA" id="ARBA00023326"/>
    </source>
</evidence>
<evidence type="ECO:0000256" key="1">
    <source>
        <dbReference type="ARBA" id="ARBA00001973"/>
    </source>
</evidence>
<proteinExistence type="inferred from homology"/>
<comment type="caution">
    <text evidence="19">The sequence shown here is derived from an EMBL/GenBank/DDBJ whole genome shotgun (WGS) entry which is preliminary data.</text>
</comment>
<evidence type="ECO:0000256" key="8">
    <source>
        <dbReference type="ARBA" id="ARBA00023008"/>
    </source>
</evidence>
<keyword evidence="12" id="KW-0624">Polysaccharide degradation</keyword>
<evidence type="ECO:0000256" key="3">
    <source>
        <dbReference type="ARBA" id="ARBA00022525"/>
    </source>
</evidence>
<keyword evidence="20" id="KW-1185">Reference proteome</keyword>
<reference evidence="19 20" key="1">
    <citation type="journal article" date="2024" name="Commun. Biol.">
        <title>Comparative genomic analysis of thermophilic fungi reveals convergent evolutionary adaptations and gene losses.</title>
        <authorList>
            <person name="Steindorff A.S."/>
            <person name="Aguilar-Pontes M.V."/>
            <person name="Robinson A.J."/>
            <person name="Andreopoulos B."/>
            <person name="LaButti K."/>
            <person name="Kuo A."/>
            <person name="Mondo S."/>
            <person name="Riley R."/>
            <person name="Otillar R."/>
            <person name="Haridas S."/>
            <person name="Lipzen A."/>
            <person name="Grimwood J."/>
            <person name="Schmutz J."/>
            <person name="Clum A."/>
            <person name="Reid I.D."/>
            <person name="Moisan M.C."/>
            <person name="Butler G."/>
            <person name="Nguyen T.T.M."/>
            <person name="Dewar K."/>
            <person name="Conant G."/>
            <person name="Drula E."/>
            <person name="Henrissat B."/>
            <person name="Hansel C."/>
            <person name="Singer S."/>
            <person name="Hutchinson M.I."/>
            <person name="de Vries R.P."/>
            <person name="Natvig D.O."/>
            <person name="Powell A.J."/>
            <person name="Tsang A."/>
            <person name="Grigoriev I.V."/>
        </authorList>
    </citation>
    <scope>NUCLEOTIDE SEQUENCE [LARGE SCALE GENOMIC DNA]</scope>
    <source>
        <strain evidence="19 20">CBS 620.91</strain>
    </source>
</reference>
<feature type="region of interest" description="Disordered" evidence="16">
    <location>
        <begin position="242"/>
        <end position="294"/>
    </location>
</feature>
<gene>
    <name evidence="19" type="ORF">VTJ49DRAFT_5399</name>
</gene>
<accession>A0ABR3V3R8</accession>
<dbReference type="InterPro" id="IPR049892">
    <property type="entry name" value="AA9"/>
</dbReference>
<feature type="chain" id="PRO_5046067377" description="lytic cellulose monooxygenase (C4-dehydrogenating)" evidence="17">
    <location>
        <begin position="20"/>
        <end position="294"/>
    </location>
</feature>
<keyword evidence="11" id="KW-0119">Carbohydrate metabolism</keyword>
<evidence type="ECO:0000256" key="10">
    <source>
        <dbReference type="ARBA" id="ARBA00023157"/>
    </source>
</evidence>
<evidence type="ECO:0000256" key="14">
    <source>
        <dbReference type="ARBA" id="ARBA00045077"/>
    </source>
</evidence>
<evidence type="ECO:0000256" key="16">
    <source>
        <dbReference type="SAM" id="MobiDB-lite"/>
    </source>
</evidence>
<evidence type="ECO:0000256" key="17">
    <source>
        <dbReference type="SAM" id="SignalP"/>
    </source>
</evidence>
<name>A0ABR3V3R8_HUMIN</name>
<dbReference type="CDD" id="cd21175">
    <property type="entry name" value="LPMO_AA9"/>
    <property type="match status" value="1"/>
</dbReference>
<dbReference type="PANTHER" id="PTHR33353">
    <property type="entry name" value="PUTATIVE (AFU_ORTHOLOGUE AFUA_1G12560)-RELATED"/>
    <property type="match status" value="1"/>
</dbReference>
<feature type="compositionally biased region" description="Polar residues" evidence="16">
    <location>
        <begin position="255"/>
        <end position="266"/>
    </location>
</feature>
<comment type="subcellular location">
    <subcellularLocation>
        <location evidence="2">Secreted</location>
    </subcellularLocation>
</comment>
<feature type="domain" description="Auxiliary Activity family 9 catalytic" evidence="18">
    <location>
        <begin position="20"/>
        <end position="231"/>
    </location>
</feature>
<evidence type="ECO:0000256" key="13">
    <source>
        <dbReference type="ARBA" id="ARBA00044502"/>
    </source>
</evidence>
<evidence type="ECO:0000313" key="20">
    <source>
        <dbReference type="Proteomes" id="UP001583172"/>
    </source>
</evidence>
<protein>
    <recommendedName>
        <fullName evidence="15">lytic cellulose monooxygenase (C4-dehydrogenating)</fullName>
        <ecNumber evidence="15">1.14.99.56</ecNumber>
    </recommendedName>
</protein>
<keyword evidence="7" id="KW-0560">Oxidoreductase</keyword>
<evidence type="ECO:0000313" key="19">
    <source>
        <dbReference type="EMBL" id="KAL1836237.1"/>
    </source>
</evidence>
<evidence type="ECO:0000256" key="7">
    <source>
        <dbReference type="ARBA" id="ARBA00023002"/>
    </source>
</evidence>
<dbReference type="Proteomes" id="UP001583172">
    <property type="component" value="Unassembled WGS sequence"/>
</dbReference>